<dbReference type="AlphaFoldDB" id="A0A2A8CU77"/>
<dbReference type="InterPro" id="IPR010148">
    <property type="entry name" value="CRISPR-assoc_prot_CT1975"/>
</dbReference>
<evidence type="ECO:0000313" key="1">
    <source>
        <dbReference type="EMBL" id="PEN11349.1"/>
    </source>
</evidence>
<keyword evidence="2" id="KW-1185">Reference proteome</keyword>
<dbReference type="Pfam" id="PF09344">
    <property type="entry name" value="Cas_CT1975"/>
    <property type="match status" value="1"/>
</dbReference>
<proteinExistence type="predicted"/>
<gene>
    <name evidence="1" type="primary">cas7e</name>
    <name evidence="1" type="ORF">CRI94_16325</name>
</gene>
<reference evidence="1 2" key="1">
    <citation type="submission" date="2017-10" db="EMBL/GenBank/DDBJ databases">
        <title>Draft genome of Longibacter Salinarum.</title>
        <authorList>
            <person name="Goh K.M."/>
            <person name="Shamsir M.S."/>
            <person name="Lim S.W."/>
        </authorList>
    </citation>
    <scope>NUCLEOTIDE SEQUENCE [LARGE SCALE GENOMIC DNA]</scope>
    <source>
        <strain evidence="1 2">KCTC 52045</strain>
    </source>
</reference>
<organism evidence="1 2">
    <name type="scientific">Longibacter salinarum</name>
    <dbReference type="NCBI Taxonomy" id="1850348"/>
    <lineage>
        <taxon>Bacteria</taxon>
        <taxon>Pseudomonadati</taxon>
        <taxon>Rhodothermota</taxon>
        <taxon>Rhodothermia</taxon>
        <taxon>Rhodothermales</taxon>
        <taxon>Salisaetaceae</taxon>
        <taxon>Longibacter</taxon>
    </lineage>
</organism>
<dbReference type="OrthoDB" id="6063at2"/>
<evidence type="ECO:0000313" key="2">
    <source>
        <dbReference type="Proteomes" id="UP000220102"/>
    </source>
</evidence>
<comment type="caution">
    <text evidence="1">The sequence shown here is derived from an EMBL/GenBank/DDBJ whole genome shotgun (WGS) entry which is preliminary data.</text>
</comment>
<dbReference type="NCBIfam" id="TIGR01869">
    <property type="entry name" value="casC_Cse4"/>
    <property type="match status" value="1"/>
</dbReference>
<sequence length="443" mass="48146">MSSEWHTPTVPLDDQRRTSMFLQFHTLTSYPGTLLNRDDAGFAKRLPFGGSTRIRVSSQCLKYHWRNFDGENALYRMDVPKSLRSRETFRRRIAQPLIDDGYPEPLVYAVTLSLKERVVSGGTANKSDVKKAIQAEEPKEISEALDTNQVTILGAPEMNYLHDLAADVLDSVEDEFSVFWEDNGEPDSDAVGDAADAIRKSDLLKAKDVKKNLKGLSLASGLDAALFGRMATSDVLARGDAAIHVAHAFTTHKGEAESDYFSAVDELRRDEPEESGEMGAGHINSQELTSGLFYSYVVIDVSLLVSNLEGCPREEWTEADHTLASSVVERFVHLMATVSPGAKLGSTAPYSYAQCMIGEAGTAQPRTLANAFQTAVPRNDVLNSSMASLAEHIEGMNGMYGSTNDVRLAAMGETDALADALGVEDTVSVPEIAEWSAGVVRGA</sequence>
<dbReference type="Proteomes" id="UP000220102">
    <property type="component" value="Unassembled WGS sequence"/>
</dbReference>
<name>A0A2A8CU77_9BACT</name>
<protein>
    <submittedName>
        <fullName evidence="1">Type I-E CRISPR-associated protein Cas7/Cse4/CasC</fullName>
    </submittedName>
</protein>
<dbReference type="EMBL" id="PDEQ01000010">
    <property type="protein sequence ID" value="PEN11349.1"/>
    <property type="molecule type" value="Genomic_DNA"/>
</dbReference>
<accession>A0A2A8CU77</accession>